<keyword evidence="1" id="KW-1133">Transmembrane helix</keyword>
<dbReference type="AlphaFoldDB" id="A0A1N6NDC1"/>
<reference evidence="3" key="1">
    <citation type="submission" date="2017-01" db="EMBL/GenBank/DDBJ databases">
        <authorList>
            <person name="Varghese N."/>
            <person name="Submissions S."/>
        </authorList>
    </citation>
    <scope>NUCLEOTIDE SEQUENCE [LARGE SCALE GENOMIC DNA]</scope>
    <source>
        <strain evidence="3">ATCC 51758</strain>
    </source>
</reference>
<organism evidence="2 3">
    <name type="scientific">Aromatoleum tolulyticum</name>
    <dbReference type="NCBI Taxonomy" id="34027"/>
    <lineage>
        <taxon>Bacteria</taxon>
        <taxon>Pseudomonadati</taxon>
        <taxon>Pseudomonadota</taxon>
        <taxon>Betaproteobacteria</taxon>
        <taxon>Rhodocyclales</taxon>
        <taxon>Rhodocyclaceae</taxon>
        <taxon>Aromatoleum</taxon>
    </lineage>
</organism>
<proteinExistence type="predicted"/>
<feature type="transmembrane region" description="Helical" evidence="1">
    <location>
        <begin position="47"/>
        <end position="65"/>
    </location>
</feature>
<dbReference type="EMBL" id="FTMD01000001">
    <property type="protein sequence ID" value="SIP90042.1"/>
    <property type="molecule type" value="Genomic_DNA"/>
</dbReference>
<accession>A0A1N6NDC1</accession>
<evidence type="ECO:0000313" key="3">
    <source>
        <dbReference type="Proteomes" id="UP000186819"/>
    </source>
</evidence>
<sequence>MPKAAPTLRQRKIFALTRILGGLVAACYLGYVVIANLAGGVPFDSKLMFTALVAAAGFGYAAWYLRDLSAVAHEEREQGVNGNGGAKG</sequence>
<dbReference type="RefSeq" id="WP_076600271.1">
    <property type="nucleotide sequence ID" value="NZ_FTMD01000001.1"/>
</dbReference>
<evidence type="ECO:0000256" key="1">
    <source>
        <dbReference type="SAM" id="Phobius"/>
    </source>
</evidence>
<feature type="transmembrane region" description="Helical" evidence="1">
    <location>
        <begin position="20"/>
        <end position="41"/>
    </location>
</feature>
<keyword evidence="3" id="KW-1185">Reference proteome</keyword>
<dbReference type="Proteomes" id="UP000186819">
    <property type="component" value="Unassembled WGS sequence"/>
</dbReference>
<keyword evidence="1" id="KW-0472">Membrane</keyword>
<dbReference type="OrthoDB" id="9181536at2"/>
<evidence type="ECO:0000313" key="2">
    <source>
        <dbReference type="EMBL" id="SIP90042.1"/>
    </source>
</evidence>
<gene>
    <name evidence="2" type="ORF">SAMN05421829_101243</name>
</gene>
<keyword evidence="1" id="KW-0812">Transmembrane</keyword>
<protein>
    <submittedName>
        <fullName evidence="2">Uncharacterized protein</fullName>
    </submittedName>
</protein>
<name>A0A1N6NDC1_9RHOO</name>